<reference evidence="2 3" key="1">
    <citation type="submission" date="2016-02" db="EMBL/GenBank/DDBJ databases">
        <title>Paenibacillus sp. LPB0068, isolated from Crassostrea gigas.</title>
        <authorList>
            <person name="Shin S.-K."/>
            <person name="Yi H."/>
        </authorList>
    </citation>
    <scope>NUCLEOTIDE SEQUENCE [LARGE SCALE GENOMIC DNA]</scope>
    <source>
        <strain evidence="2 3">LPB0068</strain>
    </source>
</reference>
<keyword evidence="1" id="KW-1133">Transmembrane helix</keyword>
<evidence type="ECO:0000256" key="1">
    <source>
        <dbReference type="SAM" id="Phobius"/>
    </source>
</evidence>
<keyword evidence="1" id="KW-0812">Transmembrane</keyword>
<dbReference type="CDD" id="cd09911">
    <property type="entry name" value="Lin0431_like"/>
    <property type="match status" value="1"/>
</dbReference>
<accession>A0A167BST5</accession>
<sequence>MKRGDILIITIIAAVALFFLVPRWFPGDNSENNHNELLTADITLNGKLFKTVELTKEEQIIEIKSENGTNVVKVHDYGVEMYDTDCPDKICLTFGFIDQPKESIICLPHRVMVEINGVKDVGDEPDVIVN</sequence>
<dbReference type="InterPro" id="IPR038690">
    <property type="entry name" value="NusG_2_sf"/>
</dbReference>
<dbReference type="STRING" id="1763538.LPB68_09575"/>
<evidence type="ECO:0000313" key="2">
    <source>
        <dbReference type="EMBL" id="OAB72406.1"/>
    </source>
</evidence>
<gene>
    <name evidence="2" type="ORF">PNBC_16020</name>
</gene>
<comment type="caution">
    <text evidence="2">The sequence shown here is derived from an EMBL/GenBank/DDBJ whole genome shotgun (WGS) entry which is preliminary data.</text>
</comment>
<keyword evidence="3" id="KW-1185">Reference proteome</keyword>
<name>A0A167BST5_9BACL</name>
<proteinExistence type="predicted"/>
<dbReference type="Pfam" id="PF07009">
    <property type="entry name" value="NusG_II"/>
    <property type="match status" value="1"/>
</dbReference>
<dbReference type="Gene3D" id="2.60.320.10">
    <property type="entry name" value="N-utilization substance G protein NusG, insert domain"/>
    <property type="match status" value="1"/>
</dbReference>
<protein>
    <submittedName>
        <fullName evidence="2">Uncharacterized protein</fullName>
    </submittedName>
</protein>
<dbReference type="AlphaFoldDB" id="A0A167BST5"/>
<evidence type="ECO:0000313" key="3">
    <source>
        <dbReference type="Proteomes" id="UP000077134"/>
    </source>
</evidence>
<dbReference type="KEGG" id="pcx:LPB68_09575"/>
<organism evidence="2 3">
    <name type="scientific">Paenibacillus crassostreae</name>
    <dbReference type="NCBI Taxonomy" id="1763538"/>
    <lineage>
        <taxon>Bacteria</taxon>
        <taxon>Bacillati</taxon>
        <taxon>Bacillota</taxon>
        <taxon>Bacilli</taxon>
        <taxon>Bacillales</taxon>
        <taxon>Paenibacillaceae</taxon>
        <taxon>Paenibacillus</taxon>
    </lineage>
</organism>
<dbReference type="Proteomes" id="UP000077134">
    <property type="component" value="Unassembled WGS sequence"/>
</dbReference>
<dbReference type="RefSeq" id="WP_068659900.1">
    <property type="nucleotide sequence ID" value="NZ_CP017770.1"/>
</dbReference>
<keyword evidence="1" id="KW-0472">Membrane</keyword>
<dbReference type="EMBL" id="LSFN01000035">
    <property type="protein sequence ID" value="OAB72406.1"/>
    <property type="molecule type" value="Genomic_DNA"/>
</dbReference>
<feature type="transmembrane region" description="Helical" evidence="1">
    <location>
        <begin position="7"/>
        <end position="25"/>
    </location>
</feature>
<dbReference type="OrthoDB" id="47603at2"/>